<dbReference type="EMBL" id="CM037623">
    <property type="protein sequence ID" value="KAH7987876.1"/>
    <property type="molecule type" value="Genomic_DNA"/>
</dbReference>
<proteinExistence type="predicted"/>
<organism evidence="1 2">
    <name type="scientific">Sphaerodactylus townsendi</name>
    <dbReference type="NCBI Taxonomy" id="933632"/>
    <lineage>
        <taxon>Eukaryota</taxon>
        <taxon>Metazoa</taxon>
        <taxon>Chordata</taxon>
        <taxon>Craniata</taxon>
        <taxon>Vertebrata</taxon>
        <taxon>Euteleostomi</taxon>
        <taxon>Lepidosauria</taxon>
        <taxon>Squamata</taxon>
        <taxon>Bifurcata</taxon>
        <taxon>Gekkota</taxon>
        <taxon>Sphaerodactylidae</taxon>
        <taxon>Sphaerodactylus</taxon>
    </lineage>
</organism>
<sequence>MGAWRRERDEMRQEIHFLQRNMELLLARAEVAERIARIHRSCRRRSIRVGAAGACAPQQQAAWAARATRPTRAATATAATALEGPFDGTMEKLAYFLVQVKAHMEKHGGDYEDEVEQFEDPFEEEKPWVRLWQIWQGFRSVSEYVLEFRQLAGMVQDWPKQVKIHFFREGLHPEVAQWAMVTAEPTSLAAWYTRAGKAEVHLRRVQLLKQRRNPPLASPHPPSEGTTPARGGKEARESLYA</sequence>
<comment type="caution">
    <text evidence="1">The sequence shown here is derived from an EMBL/GenBank/DDBJ whole genome shotgun (WGS) entry which is preliminary data.</text>
</comment>
<gene>
    <name evidence="1" type="ORF">K3G42_000972</name>
</gene>
<evidence type="ECO:0000313" key="2">
    <source>
        <dbReference type="Proteomes" id="UP000827872"/>
    </source>
</evidence>
<evidence type="ECO:0000313" key="1">
    <source>
        <dbReference type="EMBL" id="KAH7987876.1"/>
    </source>
</evidence>
<protein>
    <submittedName>
        <fullName evidence="1">Uncharacterized protein</fullName>
    </submittedName>
</protein>
<keyword evidence="2" id="KW-1185">Reference proteome</keyword>
<dbReference type="Proteomes" id="UP000827872">
    <property type="component" value="Linkage Group LG10"/>
</dbReference>
<reference evidence="1" key="1">
    <citation type="submission" date="2021-08" db="EMBL/GenBank/DDBJ databases">
        <title>The first chromosome-level gecko genome reveals the dynamic sex chromosomes of Neotropical dwarf geckos (Sphaerodactylidae: Sphaerodactylus).</title>
        <authorList>
            <person name="Pinto B.J."/>
            <person name="Keating S.E."/>
            <person name="Gamble T."/>
        </authorList>
    </citation>
    <scope>NUCLEOTIDE SEQUENCE</scope>
    <source>
        <strain evidence="1">TG3544</strain>
    </source>
</reference>
<accession>A0ACB8E785</accession>
<name>A0ACB8E785_9SAUR</name>